<feature type="signal peptide" evidence="5">
    <location>
        <begin position="1"/>
        <end position="37"/>
    </location>
</feature>
<keyword evidence="7" id="KW-1185">Reference proteome</keyword>
<keyword evidence="4 5" id="KW-0732">Signal</keyword>
<sequence length="435" mass="46291">MNTRRTSGPAGRTGRRRAAALAAAAALALGAAGCAGGSTGGTTNGSGPVQLTYRIWDKSQQPAMQHIVDAFQAANPSVKVTVQLTANAEYWTKLQADATSGSAPDVFWMNGPNAQLYASNGILMPLSDKLAANHVSLSDYPQSLVNLYSYKGTQYGVPKDFDTVGLWYNKKLFDAAGVKYPDDTWTWQTLQDAARKLTDASKDQYGILAPPFGQENYYDTIFQAGGSVISADGTSSGFDQPAAVAGLKFWTDLVKSGASPSLKTMTDTFPSQLFESGKVAMYYGGSWDTLEFAKNPNLQGNVDVAVLPQGTKRAVAIHGLANVAYAKTKHPKEAAAFLAFLGSKQAAEIEAQEGGVIPAFNSTQQSWVNATPQFHLQSFLDEVPYAVTYPTSKNTSAWQSQEAVVFGPAWEGTTDVATAAQKMAGVMNAALSKEK</sequence>
<dbReference type="PROSITE" id="PS51257">
    <property type="entry name" value="PROKAR_LIPOPROTEIN"/>
    <property type="match status" value="1"/>
</dbReference>
<protein>
    <submittedName>
        <fullName evidence="6">Multiple sugar transport system substrate-binding protein</fullName>
    </submittedName>
</protein>
<comment type="subcellular location">
    <subcellularLocation>
        <location evidence="1">Cell envelope</location>
    </subcellularLocation>
</comment>
<organism evidence="6 7">
    <name type="scientific">Kitasatospora paracochleata</name>
    <dbReference type="NCBI Taxonomy" id="58354"/>
    <lineage>
        <taxon>Bacteria</taxon>
        <taxon>Bacillati</taxon>
        <taxon>Actinomycetota</taxon>
        <taxon>Actinomycetes</taxon>
        <taxon>Kitasatosporales</taxon>
        <taxon>Streptomycetaceae</taxon>
        <taxon>Kitasatospora</taxon>
    </lineage>
</organism>
<dbReference type="InterPro" id="IPR050490">
    <property type="entry name" value="Bact_solute-bd_prot1"/>
</dbReference>
<evidence type="ECO:0000256" key="1">
    <source>
        <dbReference type="ARBA" id="ARBA00004196"/>
    </source>
</evidence>
<comment type="similarity">
    <text evidence="2">Belongs to the bacterial solute-binding protein 1 family.</text>
</comment>
<reference evidence="6 7" key="1">
    <citation type="submission" date="2022-06" db="EMBL/GenBank/DDBJ databases">
        <title>Sequencing the genomes of 1000 actinobacteria strains.</title>
        <authorList>
            <person name="Klenk H.-P."/>
        </authorList>
    </citation>
    <scope>NUCLEOTIDE SEQUENCE [LARGE SCALE GENOMIC DNA]</scope>
    <source>
        <strain evidence="6 7">DSM 41656</strain>
    </source>
</reference>
<gene>
    <name evidence="6" type="ORF">FHR36_002517</name>
</gene>
<dbReference type="RefSeq" id="WP_253796444.1">
    <property type="nucleotide sequence ID" value="NZ_BAAAUB010000025.1"/>
</dbReference>
<dbReference type="InterPro" id="IPR006059">
    <property type="entry name" value="SBP"/>
</dbReference>
<dbReference type="Gene3D" id="3.40.190.10">
    <property type="entry name" value="Periplasmic binding protein-like II"/>
    <property type="match status" value="1"/>
</dbReference>
<evidence type="ECO:0000313" key="6">
    <source>
        <dbReference type="EMBL" id="MCP2309393.1"/>
    </source>
</evidence>
<dbReference type="CDD" id="cd13585">
    <property type="entry name" value="PBP2_TMBP_like"/>
    <property type="match status" value="1"/>
</dbReference>
<dbReference type="SUPFAM" id="SSF53850">
    <property type="entry name" value="Periplasmic binding protein-like II"/>
    <property type="match status" value="1"/>
</dbReference>
<dbReference type="Pfam" id="PF01547">
    <property type="entry name" value="SBP_bac_1"/>
    <property type="match status" value="1"/>
</dbReference>
<evidence type="ECO:0000256" key="2">
    <source>
        <dbReference type="ARBA" id="ARBA00008520"/>
    </source>
</evidence>
<dbReference type="Proteomes" id="UP001206483">
    <property type="component" value="Unassembled WGS sequence"/>
</dbReference>
<evidence type="ECO:0000313" key="7">
    <source>
        <dbReference type="Proteomes" id="UP001206483"/>
    </source>
</evidence>
<keyword evidence="3" id="KW-0813">Transport</keyword>
<evidence type="ECO:0000256" key="3">
    <source>
        <dbReference type="ARBA" id="ARBA00022448"/>
    </source>
</evidence>
<proteinExistence type="inferred from homology"/>
<name>A0ABT1IW72_9ACTN</name>
<feature type="chain" id="PRO_5047332548" evidence="5">
    <location>
        <begin position="38"/>
        <end position="435"/>
    </location>
</feature>
<dbReference type="PANTHER" id="PTHR43649:SF31">
    <property type="entry name" value="SN-GLYCEROL-3-PHOSPHATE-BINDING PERIPLASMIC PROTEIN UGPB"/>
    <property type="match status" value="1"/>
</dbReference>
<keyword evidence="6" id="KW-0762">Sugar transport</keyword>
<evidence type="ECO:0000256" key="4">
    <source>
        <dbReference type="ARBA" id="ARBA00022729"/>
    </source>
</evidence>
<comment type="caution">
    <text evidence="6">The sequence shown here is derived from an EMBL/GenBank/DDBJ whole genome shotgun (WGS) entry which is preliminary data.</text>
</comment>
<dbReference type="PANTHER" id="PTHR43649">
    <property type="entry name" value="ARABINOSE-BINDING PROTEIN-RELATED"/>
    <property type="match status" value="1"/>
</dbReference>
<evidence type="ECO:0000256" key="5">
    <source>
        <dbReference type="SAM" id="SignalP"/>
    </source>
</evidence>
<dbReference type="EMBL" id="JAMZDX010000002">
    <property type="protein sequence ID" value="MCP2309393.1"/>
    <property type="molecule type" value="Genomic_DNA"/>
</dbReference>
<accession>A0ABT1IW72</accession>